<proteinExistence type="predicted"/>
<name>A0AA35VI16_LACSI</name>
<evidence type="ECO:0000313" key="2">
    <source>
        <dbReference type="Proteomes" id="UP001177003"/>
    </source>
</evidence>
<dbReference type="Proteomes" id="UP001177003">
    <property type="component" value="Chromosome 0"/>
</dbReference>
<gene>
    <name evidence="1" type="ORF">LSALG_LOCUS1062</name>
</gene>
<protein>
    <submittedName>
        <fullName evidence="1">Uncharacterized protein</fullName>
    </submittedName>
</protein>
<keyword evidence="2" id="KW-1185">Reference proteome</keyword>
<dbReference type="EMBL" id="OX465086">
    <property type="protein sequence ID" value="CAI9260218.1"/>
    <property type="molecule type" value="Genomic_DNA"/>
</dbReference>
<accession>A0AA35VI16</accession>
<evidence type="ECO:0000313" key="1">
    <source>
        <dbReference type="EMBL" id="CAI9260218.1"/>
    </source>
</evidence>
<dbReference type="AlphaFoldDB" id="A0AA35VI16"/>
<reference evidence="1" key="1">
    <citation type="submission" date="2023-04" db="EMBL/GenBank/DDBJ databases">
        <authorList>
            <person name="Vijverberg K."/>
            <person name="Xiong W."/>
            <person name="Schranz E."/>
        </authorList>
    </citation>
    <scope>NUCLEOTIDE SEQUENCE</scope>
</reference>
<sequence>MRRRRHILWCFTGDQRMTITAVTIVDDSGGSSLLVGTCRSVTENHKPSDINRGSETENVDLESFGSYISNGSGWPVVGGGNNRGVVVVGGRWWYGWCVLQVW</sequence>
<organism evidence="1 2">
    <name type="scientific">Lactuca saligna</name>
    <name type="common">Willowleaf lettuce</name>
    <dbReference type="NCBI Taxonomy" id="75948"/>
    <lineage>
        <taxon>Eukaryota</taxon>
        <taxon>Viridiplantae</taxon>
        <taxon>Streptophyta</taxon>
        <taxon>Embryophyta</taxon>
        <taxon>Tracheophyta</taxon>
        <taxon>Spermatophyta</taxon>
        <taxon>Magnoliopsida</taxon>
        <taxon>eudicotyledons</taxon>
        <taxon>Gunneridae</taxon>
        <taxon>Pentapetalae</taxon>
        <taxon>asterids</taxon>
        <taxon>campanulids</taxon>
        <taxon>Asterales</taxon>
        <taxon>Asteraceae</taxon>
        <taxon>Cichorioideae</taxon>
        <taxon>Cichorieae</taxon>
        <taxon>Lactucinae</taxon>
        <taxon>Lactuca</taxon>
    </lineage>
</organism>